<dbReference type="InParanoid" id="A0A545AJM1"/>
<dbReference type="CDD" id="cd02022">
    <property type="entry name" value="DPCK"/>
    <property type="match status" value="1"/>
</dbReference>
<dbReference type="GO" id="GO:0015937">
    <property type="term" value="P:coenzyme A biosynthetic process"/>
    <property type="evidence" value="ECO:0007669"/>
    <property type="project" value="UniProtKB-UniRule"/>
</dbReference>
<evidence type="ECO:0000313" key="6">
    <source>
        <dbReference type="Proteomes" id="UP000317982"/>
    </source>
</evidence>
<name>A0A545AJM1_9ACTN</name>
<organism evidence="5 6">
    <name type="scientific">Cryptosporangium phraense</name>
    <dbReference type="NCBI Taxonomy" id="2593070"/>
    <lineage>
        <taxon>Bacteria</taxon>
        <taxon>Bacillati</taxon>
        <taxon>Actinomycetota</taxon>
        <taxon>Actinomycetes</taxon>
        <taxon>Cryptosporangiales</taxon>
        <taxon>Cryptosporangiaceae</taxon>
        <taxon>Cryptosporangium</taxon>
    </lineage>
</organism>
<keyword evidence="3 5" id="KW-0418">Kinase</keyword>
<reference evidence="5 6" key="1">
    <citation type="submission" date="2019-07" db="EMBL/GenBank/DDBJ databases">
        <title>Cryptosporangium phraense sp. nov., isolated from plant litter.</title>
        <authorList>
            <person name="Suriyachadkun C."/>
        </authorList>
    </citation>
    <scope>NUCLEOTIDE SEQUENCE [LARGE SCALE GENOMIC DNA]</scope>
    <source>
        <strain evidence="5 6">A-T 5661</strain>
    </source>
</reference>
<dbReference type="HAMAP" id="MF_00376">
    <property type="entry name" value="Dephospho_CoA_kinase"/>
    <property type="match status" value="1"/>
</dbReference>
<dbReference type="PANTHER" id="PTHR10695:SF46">
    <property type="entry name" value="BIFUNCTIONAL COENZYME A SYNTHASE-RELATED"/>
    <property type="match status" value="1"/>
</dbReference>
<sequence length="321" mass="32487">MLRIGLTGGIGAGKSAAAAALAGFGAVVIDADRLAREVVEPGTPGLAAIVEAFGPEVLAADGSLDRPKLGKIVFGSDSARARLNAITHPLIGALTASRAADAPPDGVVVHDIPLIVEGNSGAGFHLVVVVMAPEDVRIRRLTELRGMPVEDAKARIGVQATDEQRVAAADVLLDNAGTPDELREAVGELWTERLLPYANNLAGGTPAELPPNPVASDPLVSGRLAFAPLQAGAGTPDPSAAGAFGRAAARLRFLLRTPDLPVDSTPGLPGVLDLRVTVPDAEAATAALDGSGWIVGAFPDGAVAYSADPGAPGRLFFEVGA</sequence>
<gene>
    <name evidence="3" type="primary">coaE</name>
    <name evidence="5" type="ORF">FL583_28935</name>
</gene>
<keyword evidence="1 3" id="KW-0547">Nucleotide-binding</keyword>
<proteinExistence type="inferred from homology"/>
<dbReference type="GO" id="GO:0005524">
    <property type="term" value="F:ATP binding"/>
    <property type="evidence" value="ECO:0007669"/>
    <property type="project" value="UniProtKB-UniRule"/>
</dbReference>
<comment type="pathway">
    <text evidence="3">Cofactor biosynthesis; coenzyme A biosynthesis; CoA from (R)-pantothenate: step 5/5.</text>
</comment>
<dbReference type="NCBIfam" id="TIGR00152">
    <property type="entry name" value="dephospho-CoA kinase"/>
    <property type="match status" value="1"/>
</dbReference>
<dbReference type="OrthoDB" id="9812943at2"/>
<dbReference type="EC" id="2.7.1.24" evidence="3 4"/>
<dbReference type="EMBL" id="VIRS01000025">
    <property type="protein sequence ID" value="TQS41513.1"/>
    <property type="molecule type" value="Genomic_DNA"/>
</dbReference>
<dbReference type="PROSITE" id="PS51219">
    <property type="entry name" value="DPCK"/>
    <property type="match status" value="1"/>
</dbReference>
<keyword evidence="6" id="KW-1185">Reference proteome</keyword>
<evidence type="ECO:0000256" key="2">
    <source>
        <dbReference type="ARBA" id="ARBA00022840"/>
    </source>
</evidence>
<dbReference type="PANTHER" id="PTHR10695">
    <property type="entry name" value="DEPHOSPHO-COA KINASE-RELATED"/>
    <property type="match status" value="1"/>
</dbReference>
<dbReference type="Pfam" id="PF01121">
    <property type="entry name" value="CoaE"/>
    <property type="match status" value="1"/>
</dbReference>
<keyword evidence="2 3" id="KW-0067">ATP-binding</keyword>
<evidence type="ECO:0000256" key="1">
    <source>
        <dbReference type="ARBA" id="ARBA00022741"/>
    </source>
</evidence>
<dbReference type="InterPro" id="IPR027417">
    <property type="entry name" value="P-loop_NTPase"/>
</dbReference>
<dbReference type="NCBIfam" id="NF002879">
    <property type="entry name" value="PRK03333.1"/>
    <property type="match status" value="1"/>
</dbReference>
<dbReference type="Gene3D" id="3.40.50.300">
    <property type="entry name" value="P-loop containing nucleotide triphosphate hydrolases"/>
    <property type="match status" value="1"/>
</dbReference>
<dbReference type="GO" id="GO:0004140">
    <property type="term" value="F:dephospho-CoA kinase activity"/>
    <property type="evidence" value="ECO:0007669"/>
    <property type="project" value="UniProtKB-UniRule"/>
</dbReference>
<accession>A0A545AJM1</accession>
<dbReference type="AlphaFoldDB" id="A0A545AJM1"/>
<dbReference type="InterPro" id="IPR001977">
    <property type="entry name" value="Depp_CoAkinase"/>
</dbReference>
<keyword evidence="3" id="KW-0173">Coenzyme A biosynthesis</keyword>
<dbReference type="SUPFAM" id="SSF52540">
    <property type="entry name" value="P-loop containing nucleoside triphosphate hydrolases"/>
    <property type="match status" value="1"/>
</dbReference>
<keyword evidence="3" id="KW-0963">Cytoplasm</keyword>
<comment type="similarity">
    <text evidence="3">Belongs to the CoaE family.</text>
</comment>
<evidence type="ECO:0000256" key="3">
    <source>
        <dbReference type="HAMAP-Rule" id="MF_00376"/>
    </source>
</evidence>
<evidence type="ECO:0000313" key="5">
    <source>
        <dbReference type="EMBL" id="TQS41513.1"/>
    </source>
</evidence>
<feature type="binding site" evidence="3">
    <location>
        <begin position="11"/>
        <end position="16"/>
    </location>
    <ligand>
        <name>ATP</name>
        <dbReference type="ChEBI" id="CHEBI:30616"/>
    </ligand>
</feature>
<dbReference type="UniPathway" id="UPA00241">
    <property type="reaction ID" value="UER00356"/>
</dbReference>
<comment type="catalytic activity">
    <reaction evidence="3">
        <text>3'-dephospho-CoA + ATP = ADP + CoA + H(+)</text>
        <dbReference type="Rhea" id="RHEA:18245"/>
        <dbReference type="ChEBI" id="CHEBI:15378"/>
        <dbReference type="ChEBI" id="CHEBI:30616"/>
        <dbReference type="ChEBI" id="CHEBI:57287"/>
        <dbReference type="ChEBI" id="CHEBI:57328"/>
        <dbReference type="ChEBI" id="CHEBI:456216"/>
        <dbReference type="EC" id="2.7.1.24"/>
    </reaction>
</comment>
<comment type="caution">
    <text evidence="5">The sequence shown here is derived from an EMBL/GenBank/DDBJ whole genome shotgun (WGS) entry which is preliminary data.</text>
</comment>
<protein>
    <recommendedName>
        <fullName evidence="3 4">Dephospho-CoA kinase</fullName>
        <ecNumber evidence="3 4">2.7.1.24</ecNumber>
    </recommendedName>
    <alternativeName>
        <fullName evidence="3">Dephosphocoenzyme A kinase</fullName>
    </alternativeName>
</protein>
<dbReference type="FunCoup" id="A0A545AJM1">
    <property type="interactions" value="100"/>
</dbReference>
<dbReference type="Proteomes" id="UP000317982">
    <property type="component" value="Unassembled WGS sequence"/>
</dbReference>
<dbReference type="RefSeq" id="WP_142708017.1">
    <property type="nucleotide sequence ID" value="NZ_VIRS01000025.1"/>
</dbReference>
<comment type="subcellular location">
    <subcellularLocation>
        <location evidence="3">Cytoplasm</location>
    </subcellularLocation>
</comment>
<comment type="function">
    <text evidence="3">Catalyzes the phosphorylation of the 3'-hydroxyl group of dephosphocoenzyme A to form coenzyme A.</text>
</comment>
<keyword evidence="3 5" id="KW-0808">Transferase</keyword>
<dbReference type="GO" id="GO:0005737">
    <property type="term" value="C:cytoplasm"/>
    <property type="evidence" value="ECO:0007669"/>
    <property type="project" value="UniProtKB-SubCell"/>
</dbReference>
<evidence type="ECO:0000256" key="4">
    <source>
        <dbReference type="NCBIfam" id="TIGR00152"/>
    </source>
</evidence>